<keyword evidence="1" id="KW-0732">Signal</keyword>
<evidence type="ECO:0000256" key="1">
    <source>
        <dbReference type="SAM" id="SignalP"/>
    </source>
</evidence>
<keyword evidence="3" id="KW-1185">Reference proteome</keyword>
<sequence length="210" mass="21612">MQFTSLFAIPALALFASAAPTSADNMAVEKRADTAGLASMLIDLTNQVKAPAAAMKATADSVPVDASEEQMNTAAQSVVANINEINEAIKATNAQISSMQKRSLEARQSTTGTTLADLPNDVLGQLNGNPIIFANLLLTLVRELDPAVTSVLRTLNLNATNVALQPLLKVQLPGLVVGLGNLVNGLLVALAPLLVGLDGILAPLLAGLGL</sequence>
<feature type="chain" id="PRO_5002468718" evidence="1">
    <location>
        <begin position="24"/>
        <end position="210"/>
    </location>
</feature>
<comment type="caution">
    <text evidence="2">The sequence shown here is derived from an EMBL/GenBank/DDBJ whole genome shotgun (WGS) entry which is preliminary data.</text>
</comment>
<reference evidence="2 3" key="1">
    <citation type="submission" date="2015-03" db="EMBL/GenBank/DDBJ databases">
        <title>RNA-seq based gene annotation and comparative genomics of four Zymoseptoria species reveal species-specific pathogenicity related genes and transposable element activity.</title>
        <authorList>
            <person name="Grandaubert J."/>
            <person name="Bhattacharyya A."/>
            <person name="Stukenbrock E.H."/>
        </authorList>
    </citation>
    <scope>NUCLEOTIDE SEQUENCE [LARGE SCALE GENOMIC DNA]</scope>
    <source>
        <strain evidence="2 3">Zb18110</strain>
    </source>
</reference>
<proteinExistence type="predicted"/>
<organism evidence="2 3">
    <name type="scientific">Zymoseptoria brevis</name>
    <dbReference type="NCBI Taxonomy" id="1047168"/>
    <lineage>
        <taxon>Eukaryota</taxon>
        <taxon>Fungi</taxon>
        <taxon>Dikarya</taxon>
        <taxon>Ascomycota</taxon>
        <taxon>Pezizomycotina</taxon>
        <taxon>Dothideomycetes</taxon>
        <taxon>Dothideomycetidae</taxon>
        <taxon>Mycosphaerellales</taxon>
        <taxon>Mycosphaerellaceae</taxon>
        <taxon>Zymoseptoria</taxon>
    </lineage>
</organism>
<dbReference type="AlphaFoldDB" id="A0A0F4GE90"/>
<dbReference type="EMBL" id="LAFY01004081">
    <property type="protein sequence ID" value="KJX95292.1"/>
    <property type="molecule type" value="Genomic_DNA"/>
</dbReference>
<protein>
    <submittedName>
        <fullName evidence="2">Uncharacterized protein</fullName>
    </submittedName>
</protein>
<accession>A0A0F4GE90</accession>
<evidence type="ECO:0000313" key="2">
    <source>
        <dbReference type="EMBL" id="KJX95292.1"/>
    </source>
</evidence>
<dbReference type="OrthoDB" id="3649104at2759"/>
<gene>
    <name evidence="2" type="ORF">TI39_contig4121g00015</name>
</gene>
<feature type="signal peptide" evidence="1">
    <location>
        <begin position="1"/>
        <end position="23"/>
    </location>
</feature>
<name>A0A0F4GE90_9PEZI</name>
<evidence type="ECO:0000313" key="3">
    <source>
        <dbReference type="Proteomes" id="UP000033647"/>
    </source>
</evidence>
<dbReference type="Proteomes" id="UP000033647">
    <property type="component" value="Unassembled WGS sequence"/>
</dbReference>